<feature type="transmembrane region" description="Helical" evidence="1">
    <location>
        <begin position="20"/>
        <end position="46"/>
    </location>
</feature>
<dbReference type="RefSeq" id="WP_020221118.1">
    <property type="nucleotide sequence ID" value="NZ_BANO01000034.1"/>
</dbReference>
<name>U2YF98_9EURY</name>
<feature type="transmembrane region" description="Helical" evidence="1">
    <location>
        <begin position="58"/>
        <end position="85"/>
    </location>
</feature>
<dbReference type="AlphaFoldDB" id="U2YF98"/>
<evidence type="ECO:0000313" key="2">
    <source>
        <dbReference type="EMBL" id="GAD52666.1"/>
    </source>
</evidence>
<dbReference type="EMBL" id="BATA01000030">
    <property type="protein sequence ID" value="GAD52666.1"/>
    <property type="molecule type" value="Genomic_DNA"/>
</dbReference>
<accession>U2YF98</accession>
<dbReference type="Proteomes" id="UP000016986">
    <property type="component" value="Unassembled WGS sequence"/>
</dbReference>
<gene>
    <name evidence="2" type="ORF">MBEHAL_1426</name>
</gene>
<keyword evidence="1" id="KW-0472">Membrane</keyword>
<evidence type="ECO:0000256" key="1">
    <source>
        <dbReference type="SAM" id="Phobius"/>
    </source>
</evidence>
<organism evidence="2 3">
    <name type="scientific">Halarchaeum acidiphilum MH1-52-1</name>
    <dbReference type="NCBI Taxonomy" id="1261545"/>
    <lineage>
        <taxon>Archaea</taxon>
        <taxon>Methanobacteriati</taxon>
        <taxon>Methanobacteriota</taxon>
        <taxon>Stenosarchaea group</taxon>
        <taxon>Halobacteria</taxon>
        <taxon>Halobacteriales</taxon>
        <taxon>Halobacteriaceae</taxon>
    </lineage>
</organism>
<protein>
    <submittedName>
        <fullName evidence="2">Uncharacterized protein</fullName>
    </submittedName>
</protein>
<sequence>MPADTAERRLPGFFHRFAHPALAVVSALGCLLWLAGFAVAGTGVVLRASDPTTAYAMFYYGALTALGGLVVIVVVVAYLLVLWLLRDVVGVLDWEKPEPGARR</sequence>
<proteinExistence type="predicted"/>
<comment type="caution">
    <text evidence="2">The sequence shown here is derived from an EMBL/GenBank/DDBJ whole genome shotgun (WGS) entry which is preliminary data.</text>
</comment>
<keyword evidence="1" id="KW-0812">Transmembrane</keyword>
<dbReference type="OrthoDB" id="271614at2157"/>
<keyword evidence="1" id="KW-1133">Transmembrane helix</keyword>
<keyword evidence="3" id="KW-1185">Reference proteome</keyword>
<evidence type="ECO:0000313" key="3">
    <source>
        <dbReference type="Proteomes" id="UP000016986"/>
    </source>
</evidence>
<reference evidence="2 3" key="1">
    <citation type="submission" date="2013-09" db="EMBL/GenBank/DDBJ databases">
        <title>Whole genome sequencing of Halarchaeum acidiphilum strain MH1-52-1.</title>
        <authorList>
            <person name="Shimane Y."/>
            <person name="Minegishi H."/>
            <person name="Nishi S."/>
            <person name="Echigo A."/>
            <person name="Shuto A."/>
            <person name="Konishi M."/>
            <person name="Ito T."/>
            <person name="Ohkuma M."/>
            <person name="Ohta Y."/>
            <person name="Nagano Y."/>
            <person name="Tsubouchi T."/>
            <person name="Mori K."/>
            <person name="Usui K."/>
            <person name="Kamekura M."/>
            <person name="Usami R."/>
            <person name="Takaki Y."/>
            <person name="Hatada Y."/>
        </authorList>
    </citation>
    <scope>NUCLEOTIDE SEQUENCE [LARGE SCALE GENOMIC DNA]</scope>
    <source>
        <strain evidence="2 3">JCM 16109</strain>
    </source>
</reference>